<keyword evidence="3" id="KW-0964">Secreted</keyword>
<gene>
    <name evidence="6" type="primary">LOC114329443</name>
</gene>
<dbReference type="SUPFAM" id="SSF63829">
    <property type="entry name" value="Calcium-dependent phosphotriesterase"/>
    <property type="match status" value="1"/>
</dbReference>
<dbReference type="AlphaFoldDB" id="A0A6P7FHE7"/>
<dbReference type="InterPro" id="IPR011042">
    <property type="entry name" value="6-blade_b-propeller_TolB-like"/>
</dbReference>
<evidence type="ECO:0000256" key="3">
    <source>
        <dbReference type="ARBA" id="ARBA00022525"/>
    </source>
</evidence>
<dbReference type="InterPro" id="IPR017996">
    <property type="entry name" value="MRJP/yellow-related"/>
</dbReference>
<protein>
    <submittedName>
        <fullName evidence="6">Protein yellow-like</fullName>
    </submittedName>
</protein>
<dbReference type="PANTHER" id="PTHR10009">
    <property type="entry name" value="PROTEIN YELLOW-RELATED"/>
    <property type="match status" value="1"/>
</dbReference>
<accession>A0A6P7FHE7</accession>
<evidence type="ECO:0000313" key="6">
    <source>
        <dbReference type="RefSeq" id="XP_028134357.1"/>
    </source>
</evidence>
<comment type="similarity">
    <text evidence="2">Belongs to the major royal jelly protein family.</text>
</comment>
<dbReference type="InParanoid" id="A0A6P7FHE7"/>
<dbReference type="GO" id="GO:0005576">
    <property type="term" value="C:extracellular region"/>
    <property type="evidence" value="ECO:0007669"/>
    <property type="project" value="UniProtKB-SubCell"/>
</dbReference>
<dbReference type="OrthoDB" id="9977471at2759"/>
<proteinExistence type="inferred from homology"/>
<feature type="chain" id="PRO_5027807158" evidence="5">
    <location>
        <begin position="23"/>
        <end position="320"/>
    </location>
</feature>
<dbReference type="Gene3D" id="2.120.10.30">
    <property type="entry name" value="TolB, C-terminal domain"/>
    <property type="match status" value="1"/>
</dbReference>
<name>A0A6P7FHE7_DIAVI</name>
<dbReference type="PANTHER" id="PTHR10009:SF18">
    <property type="entry name" value="PROTEIN YELLOW-LIKE PROTEIN"/>
    <property type="match status" value="1"/>
</dbReference>
<evidence type="ECO:0000256" key="2">
    <source>
        <dbReference type="ARBA" id="ARBA00009127"/>
    </source>
</evidence>
<evidence type="ECO:0000256" key="4">
    <source>
        <dbReference type="ARBA" id="ARBA00022729"/>
    </source>
</evidence>
<evidence type="ECO:0000256" key="5">
    <source>
        <dbReference type="SAM" id="SignalP"/>
    </source>
</evidence>
<sequence>MRRYYSHYSLLLLSLFFAAANSERFRVIREWKYINFTWPNADVYDNALSRGFYVPENIIISGIKFFEDYYYITLPRMKDGVPATLARIPAGPTAVTAPAFEPFPSWEMNAEGDCNAFQNVQNIEIDPKGQMWIIDSGRTETLTSPSSRCPPKLVIFDIKKNMTTTAYTFPDNVASLNSNFLYDIVVDDTDSGFAYITDNSAKDPGIIIFSVKDHHSWKIRHSESMRADPTATTFRVNGVIINSPLNLASISLSPRVLTTSEGKLVVDDDREVFYSPISSLKMYSINTTVLKNEQNGANNGEYQGNVNTIGIKGSQSAGNT</sequence>
<dbReference type="RefSeq" id="XP_028134357.1">
    <property type="nucleotide sequence ID" value="XM_028278556.1"/>
</dbReference>
<comment type="subcellular location">
    <subcellularLocation>
        <location evidence="1">Secreted</location>
    </subcellularLocation>
</comment>
<dbReference type="Pfam" id="PF03022">
    <property type="entry name" value="MRJP"/>
    <property type="match status" value="1"/>
</dbReference>
<keyword evidence="4 5" id="KW-0732">Signal</keyword>
<feature type="signal peptide" evidence="5">
    <location>
        <begin position="1"/>
        <end position="22"/>
    </location>
</feature>
<organism evidence="6">
    <name type="scientific">Diabrotica virgifera virgifera</name>
    <name type="common">western corn rootworm</name>
    <dbReference type="NCBI Taxonomy" id="50390"/>
    <lineage>
        <taxon>Eukaryota</taxon>
        <taxon>Metazoa</taxon>
        <taxon>Ecdysozoa</taxon>
        <taxon>Arthropoda</taxon>
        <taxon>Hexapoda</taxon>
        <taxon>Insecta</taxon>
        <taxon>Pterygota</taxon>
        <taxon>Neoptera</taxon>
        <taxon>Endopterygota</taxon>
        <taxon>Coleoptera</taxon>
        <taxon>Polyphaga</taxon>
        <taxon>Cucujiformia</taxon>
        <taxon>Chrysomeloidea</taxon>
        <taxon>Chrysomelidae</taxon>
        <taxon>Galerucinae</taxon>
        <taxon>Diabroticina</taxon>
        <taxon>Diabroticites</taxon>
        <taxon>Diabrotica</taxon>
    </lineage>
</organism>
<reference evidence="6" key="1">
    <citation type="submission" date="2025-08" db="UniProtKB">
        <authorList>
            <consortium name="RefSeq"/>
        </authorList>
    </citation>
    <scope>IDENTIFICATION</scope>
    <source>
        <tissue evidence="6">Whole insect</tissue>
    </source>
</reference>
<evidence type="ECO:0000256" key="1">
    <source>
        <dbReference type="ARBA" id="ARBA00004613"/>
    </source>
</evidence>